<dbReference type="InterPro" id="IPR036291">
    <property type="entry name" value="NAD(P)-bd_dom_sf"/>
</dbReference>
<dbReference type="EMBL" id="CAEZXH010000016">
    <property type="protein sequence ID" value="CAB4679502.1"/>
    <property type="molecule type" value="Genomic_DNA"/>
</dbReference>
<evidence type="ECO:0000313" key="11">
    <source>
        <dbReference type="EMBL" id="CAB5036555.1"/>
    </source>
</evidence>
<dbReference type="EMBL" id="CAEZZS010000018">
    <property type="protein sequence ID" value="CAB4774420.1"/>
    <property type="molecule type" value="Genomic_DNA"/>
</dbReference>
<dbReference type="GO" id="GO:0005737">
    <property type="term" value="C:cytoplasm"/>
    <property type="evidence" value="ECO:0007669"/>
    <property type="project" value="TreeGrafter"/>
</dbReference>
<dbReference type="EMBL" id="CAEZYJ010000121">
    <property type="protein sequence ID" value="CAB4723736.1"/>
    <property type="molecule type" value="Genomic_DNA"/>
</dbReference>
<protein>
    <submittedName>
        <fullName evidence="8">Unannotated protein</fullName>
    </submittedName>
</protein>
<evidence type="ECO:0000256" key="2">
    <source>
        <dbReference type="ARBA" id="ARBA00022793"/>
    </source>
</evidence>
<dbReference type="UniPathway" id="UPA00796">
    <property type="reaction ID" value="UER00771"/>
</dbReference>
<accession>A0A6J6RMM9</accession>
<comment type="cofactor">
    <cofactor evidence="1">
        <name>NAD(+)</name>
        <dbReference type="ChEBI" id="CHEBI:57540"/>
    </cofactor>
</comment>
<dbReference type="InterPro" id="IPR001509">
    <property type="entry name" value="Epimerase_deHydtase"/>
</dbReference>
<evidence type="ECO:0000256" key="1">
    <source>
        <dbReference type="ARBA" id="ARBA00001911"/>
    </source>
</evidence>
<dbReference type="Gene3D" id="3.40.50.720">
    <property type="entry name" value="NAD(P)-binding Rossmann-like Domain"/>
    <property type="match status" value="1"/>
</dbReference>
<evidence type="ECO:0000313" key="8">
    <source>
        <dbReference type="EMBL" id="CAB4723736.1"/>
    </source>
</evidence>
<dbReference type="EMBL" id="CAFBLI010000034">
    <property type="protein sequence ID" value="CAB4864616.1"/>
    <property type="molecule type" value="Genomic_DNA"/>
</dbReference>
<dbReference type="EMBL" id="CAFBPY010000051">
    <property type="protein sequence ID" value="CAB5036555.1"/>
    <property type="molecule type" value="Genomic_DNA"/>
</dbReference>
<dbReference type="SUPFAM" id="SSF51735">
    <property type="entry name" value="NAD(P)-binding Rossmann-fold domains"/>
    <property type="match status" value="1"/>
</dbReference>
<evidence type="ECO:0000313" key="7">
    <source>
        <dbReference type="EMBL" id="CAB4679502.1"/>
    </source>
</evidence>
<gene>
    <name evidence="6" type="ORF">UFOPK1811_01186</name>
    <name evidence="7" type="ORF">UFOPK2360_00433</name>
    <name evidence="8" type="ORF">UFOPK2659_00838</name>
    <name evidence="9" type="ORF">UFOPK2922_00556</name>
    <name evidence="10" type="ORF">UFOPK3306_00612</name>
    <name evidence="11" type="ORF">UFOPK4209_00461</name>
</gene>
<dbReference type="GO" id="GO:0048040">
    <property type="term" value="F:UDP-glucuronate decarboxylase activity"/>
    <property type="evidence" value="ECO:0007669"/>
    <property type="project" value="TreeGrafter"/>
</dbReference>
<evidence type="ECO:0000256" key="4">
    <source>
        <dbReference type="ARBA" id="ARBA00023239"/>
    </source>
</evidence>
<dbReference type="PANTHER" id="PTHR43078:SF6">
    <property type="entry name" value="UDP-GLUCURONIC ACID DECARBOXYLASE 1"/>
    <property type="match status" value="1"/>
</dbReference>
<feature type="domain" description="NAD-dependent epimerase/dehydratase" evidence="5">
    <location>
        <begin position="6"/>
        <end position="246"/>
    </location>
</feature>
<evidence type="ECO:0000313" key="9">
    <source>
        <dbReference type="EMBL" id="CAB4774420.1"/>
    </source>
</evidence>
<keyword evidence="4" id="KW-0456">Lyase</keyword>
<dbReference type="AlphaFoldDB" id="A0A6J6RMM9"/>
<proteinExistence type="predicted"/>
<keyword evidence="2" id="KW-0210">Decarboxylase</keyword>
<evidence type="ECO:0000259" key="5">
    <source>
        <dbReference type="Pfam" id="PF01370"/>
    </source>
</evidence>
<dbReference type="EMBL" id="CAEZUJ010000066">
    <property type="protein sequence ID" value="CAB4607007.1"/>
    <property type="molecule type" value="Genomic_DNA"/>
</dbReference>
<sequence>MKLHHLVTGGAGFVGSHLTDALIARGDTVTVLDDLSTGRLVNLDQHKSSLSLTFVEGSILDVPLVNSLVAKVDHVFHLAAAVGVFNIVQNPLKSLSTNIRGSENVLEACAKNKTPVLVTSTSEIYGKNTSDALGEEDDRILGSPLKVRWSYSEAKAIEEVLAYSYWHSEGLPARIVRLFNTVGPRQVGFYGMVVPRFVEAALKNEPITVYGDGTQTRCFAHVSDVIDALLKVAGTDKTIGTVVNIGNNFEISILDLAKKIIEITESKSEITFVDYADAYEAGFEDMQRRVPSTQRLVSLTGWKVTKSLEEIIRDVAADLAK</sequence>
<dbReference type="InterPro" id="IPR044516">
    <property type="entry name" value="UXS-like"/>
</dbReference>
<evidence type="ECO:0000313" key="6">
    <source>
        <dbReference type="EMBL" id="CAB4607007.1"/>
    </source>
</evidence>
<dbReference type="GO" id="GO:0042732">
    <property type="term" value="P:D-xylose metabolic process"/>
    <property type="evidence" value="ECO:0007669"/>
    <property type="project" value="InterPro"/>
</dbReference>
<dbReference type="GO" id="GO:0070403">
    <property type="term" value="F:NAD+ binding"/>
    <property type="evidence" value="ECO:0007669"/>
    <property type="project" value="InterPro"/>
</dbReference>
<name>A0A6J6RMM9_9ZZZZ</name>
<reference evidence="8" key="1">
    <citation type="submission" date="2020-05" db="EMBL/GenBank/DDBJ databases">
        <authorList>
            <person name="Chiriac C."/>
            <person name="Salcher M."/>
            <person name="Ghai R."/>
            <person name="Kavagutti S V."/>
        </authorList>
    </citation>
    <scope>NUCLEOTIDE SEQUENCE</scope>
</reference>
<evidence type="ECO:0000256" key="3">
    <source>
        <dbReference type="ARBA" id="ARBA00023027"/>
    </source>
</evidence>
<dbReference type="GO" id="GO:0033320">
    <property type="term" value="P:UDP-D-xylose biosynthetic process"/>
    <property type="evidence" value="ECO:0007669"/>
    <property type="project" value="UniProtKB-UniPathway"/>
</dbReference>
<keyword evidence="3" id="KW-0520">NAD</keyword>
<dbReference type="PANTHER" id="PTHR43078">
    <property type="entry name" value="UDP-GLUCURONIC ACID DECARBOXYLASE-RELATED"/>
    <property type="match status" value="1"/>
</dbReference>
<evidence type="ECO:0000313" key="10">
    <source>
        <dbReference type="EMBL" id="CAB4864616.1"/>
    </source>
</evidence>
<organism evidence="8">
    <name type="scientific">freshwater metagenome</name>
    <dbReference type="NCBI Taxonomy" id="449393"/>
    <lineage>
        <taxon>unclassified sequences</taxon>
        <taxon>metagenomes</taxon>
        <taxon>ecological metagenomes</taxon>
    </lineage>
</organism>
<dbReference type="Pfam" id="PF01370">
    <property type="entry name" value="Epimerase"/>
    <property type="match status" value="1"/>
</dbReference>